<dbReference type="Proteomes" id="UP000194565">
    <property type="component" value="Unassembled WGS sequence"/>
</dbReference>
<dbReference type="SUPFAM" id="SSF116734">
    <property type="entry name" value="DNA methylase specificity domain"/>
    <property type="match status" value="2"/>
</dbReference>
<evidence type="ECO:0000256" key="4">
    <source>
        <dbReference type="SAM" id="Coils"/>
    </source>
</evidence>
<proteinExistence type="inferred from homology"/>
<dbReference type="PANTHER" id="PTHR30408:SF12">
    <property type="entry name" value="TYPE I RESTRICTION ENZYME MJAVIII SPECIFICITY SUBUNIT"/>
    <property type="match status" value="1"/>
</dbReference>
<keyword evidence="2" id="KW-0680">Restriction system</keyword>
<evidence type="ECO:0000256" key="3">
    <source>
        <dbReference type="ARBA" id="ARBA00023125"/>
    </source>
</evidence>
<evidence type="ECO:0000313" key="6">
    <source>
        <dbReference type="EMBL" id="OUI81354.1"/>
    </source>
</evidence>
<dbReference type="EMBL" id="JOMM01000061">
    <property type="protein sequence ID" value="OUI81354.1"/>
    <property type="molecule type" value="Genomic_DNA"/>
</dbReference>
<protein>
    <recommendedName>
        <fullName evidence="5">Type I restriction modification DNA specificity domain-containing protein</fullName>
    </recommendedName>
</protein>
<reference evidence="6 7" key="1">
    <citation type="submission" date="2014-06" db="EMBL/GenBank/DDBJ databases">
        <authorList>
            <person name="Ju J."/>
            <person name="Zhang J."/>
        </authorList>
    </citation>
    <scope>NUCLEOTIDE SEQUENCE [LARGE SCALE GENOMIC DNA]</scope>
    <source>
        <strain evidence="6">DmW_042</strain>
    </source>
</reference>
<organism evidence="6 7">
    <name type="scientific">Acetobacter tropicalis</name>
    <dbReference type="NCBI Taxonomy" id="104102"/>
    <lineage>
        <taxon>Bacteria</taxon>
        <taxon>Pseudomonadati</taxon>
        <taxon>Pseudomonadota</taxon>
        <taxon>Alphaproteobacteria</taxon>
        <taxon>Acetobacterales</taxon>
        <taxon>Acetobacteraceae</taxon>
        <taxon>Acetobacter</taxon>
    </lineage>
</organism>
<comment type="caution">
    <text evidence="6">The sequence shown here is derived from an EMBL/GenBank/DDBJ whole genome shotgun (WGS) entry which is preliminary data.</text>
</comment>
<dbReference type="InterPro" id="IPR044946">
    <property type="entry name" value="Restrct_endonuc_typeI_TRD_sf"/>
</dbReference>
<dbReference type="AlphaFoldDB" id="A0A252A1K7"/>
<dbReference type="GO" id="GO:0009307">
    <property type="term" value="P:DNA restriction-modification system"/>
    <property type="evidence" value="ECO:0007669"/>
    <property type="project" value="UniProtKB-KW"/>
</dbReference>
<dbReference type="InterPro" id="IPR000055">
    <property type="entry name" value="Restrct_endonuc_typeI_TRD"/>
</dbReference>
<evidence type="ECO:0000256" key="2">
    <source>
        <dbReference type="ARBA" id="ARBA00022747"/>
    </source>
</evidence>
<sequence length="390" mass="43825">MLPEGWKYRTVNDLAVFANGKPHEKELCNDGRYILVNSKYISSNGEIYKKTNSSSCIAKKNDILMVMSDVPNGRAIAKCILVADNQKYAVNQRIAKLTPRNTNPIFLYYSINRNPYYLSFDDGLKQTNLRKDEVLDCPVLTPPLPEQKKIAAILSTWDRAIEGTEKLLSNSQQQKKALMQQLLTGKKRLPGFMGEWKKVSLEKTGKIVSGGTPDTTVPAYWDGDVLWLTPTDVTSLREKYVDDTKRKITQAGIKDSATTLLPAGSLLVCTRATIGYMAIAKKPITTNQGFKNIVFNKLFLPEFVYYFLCTQKHEMQRLASGSTFSEISKKDFCKIHISAPPLPEQKAIAAILTTADEEITAIESDLSRLRQEKKALMQQLLTGKRRVTVD</sequence>
<dbReference type="RefSeq" id="WP_086642002.1">
    <property type="nucleotide sequence ID" value="NZ_JOMM01000061.1"/>
</dbReference>
<feature type="coiled-coil region" evidence="4">
    <location>
        <begin position="352"/>
        <end position="386"/>
    </location>
</feature>
<keyword evidence="4" id="KW-0175">Coiled coil</keyword>
<dbReference type="PANTHER" id="PTHR30408">
    <property type="entry name" value="TYPE-1 RESTRICTION ENZYME ECOKI SPECIFICITY PROTEIN"/>
    <property type="match status" value="1"/>
</dbReference>
<keyword evidence="3" id="KW-0238">DNA-binding</keyword>
<feature type="domain" description="Type I restriction modification DNA specificity" evidence="5">
    <location>
        <begin position="194"/>
        <end position="364"/>
    </location>
</feature>
<dbReference type="Pfam" id="PF01420">
    <property type="entry name" value="Methylase_S"/>
    <property type="match status" value="2"/>
</dbReference>
<dbReference type="Gene3D" id="1.10.287.1120">
    <property type="entry name" value="Bipartite methylase S protein"/>
    <property type="match status" value="1"/>
</dbReference>
<accession>A0A252A1K7</accession>
<gene>
    <name evidence="6" type="ORF">HC62_16330</name>
</gene>
<dbReference type="CDD" id="cd17273">
    <property type="entry name" value="RMtype1_S_EcoJA69PI-TRD1-CR1_like"/>
    <property type="match status" value="1"/>
</dbReference>
<feature type="domain" description="Type I restriction modification DNA specificity" evidence="5">
    <location>
        <begin position="3"/>
        <end position="166"/>
    </location>
</feature>
<evidence type="ECO:0000313" key="7">
    <source>
        <dbReference type="Proteomes" id="UP000194565"/>
    </source>
</evidence>
<name>A0A252A1K7_9PROT</name>
<evidence type="ECO:0000256" key="1">
    <source>
        <dbReference type="ARBA" id="ARBA00010923"/>
    </source>
</evidence>
<dbReference type="GO" id="GO:0003677">
    <property type="term" value="F:DNA binding"/>
    <property type="evidence" value="ECO:0007669"/>
    <property type="project" value="UniProtKB-KW"/>
</dbReference>
<evidence type="ECO:0000259" key="5">
    <source>
        <dbReference type="Pfam" id="PF01420"/>
    </source>
</evidence>
<comment type="similarity">
    <text evidence="1">Belongs to the type-I restriction system S methylase family.</text>
</comment>
<dbReference type="InterPro" id="IPR052021">
    <property type="entry name" value="Type-I_RS_S_subunit"/>
</dbReference>
<dbReference type="Gene3D" id="3.90.220.20">
    <property type="entry name" value="DNA methylase specificity domains"/>
    <property type="match status" value="2"/>
</dbReference>